<sequence>MNKSAFLISAALAATIMISCKIFRAPSPEVPVVVSRISNPDLKTILPSWKGTPLDKKRRFMNHEFPGTQSFGDALKWMFEKNPQKQTKKNDTWQMQVVKDDSFLHTKEDVIVLLGHSTFFIRLNGKQILIDPIFGKLSLHTRYTEFPIETAKLKNIDYVLISHSHYDHCDKSSLKIIQSQNPAAIFLAGLNMKSLLSKWVGNHKVQEAGWYQQYKLDDDIDIIFLPARHSSRRSINDVNERLWGAFVLKSKRKTIYYGGDSGYGSHYKEAGKLFPDIDVALIGVGAYSPRWFMSPNHQDPQQAVQAFNDTRAKMMVPFHYGTFDMADEPLSESETILGILAKEKKVNQRLKIVKPGETVTPD</sequence>
<dbReference type="PIRSF" id="PIRSF038896">
    <property type="entry name" value="NAPE-PLD"/>
    <property type="match status" value="1"/>
</dbReference>
<protein>
    <submittedName>
        <fullName evidence="2">L-ascorbate metabolism protein UlaG (Beta-lactamase superfamily)</fullName>
    </submittedName>
</protein>
<dbReference type="GO" id="GO:0005737">
    <property type="term" value="C:cytoplasm"/>
    <property type="evidence" value="ECO:0007669"/>
    <property type="project" value="TreeGrafter"/>
</dbReference>
<comment type="caution">
    <text evidence="2">The sequence shown here is derived from an EMBL/GenBank/DDBJ whole genome shotgun (WGS) entry which is preliminary data.</text>
</comment>
<organism evidence="2 3">
    <name type="scientific">Pedobacter metabolipauper</name>
    <dbReference type="NCBI Taxonomy" id="425513"/>
    <lineage>
        <taxon>Bacteria</taxon>
        <taxon>Pseudomonadati</taxon>
        <taxon>Bacteroidota</taxon>
        <taxon>Sphingobacteriia</taxon>
        <taxon>Sphingobacteriales</taxon>
        <taxon>Sphingobacteriaceae</taxon>
        <taxon>Pedobacter</taxon>
    </lineage>
</organism>
<evidence type="ECO:0000313" key="2">
    <source>
        <dbReference type="EMBL" id="TDQ11020.1"/>
    </source>
</evidence>
<reference evidence="2 3" key="1">
    <citation type="submission" date="2019-03" db="EMBL/GenBank/DDBJ databases">
        <title>Genomic Encyclopedia of Archaeal and Bacterial Type Strains, Phase II (KMG-II): from individual species to whole genera.</title>
        <authorList>
            <person name="Goeker M."/>
        </authorList>
    </citation>
    <scope>NUCLEOTIDE SEQUENCE [LARGE SCALE GENOMIC DNA]</scope>
    <source>
        <strain evidence="2 3">DSM 19035</strain>
    </source>
</reference>
<dbReference type="GO" id="GO:0070290">
    <property type="term" value="F:N-acylphosphatidylethanolamine-specific phospholipase D activity"/>
    <property type="evidence" value="ECO:0007669"/>
    <property type="project" value="InterPro"/>
</dbReference>
<keyword evidence="3" id="KW-1185">Reference proteome</keyword>
<dbReference type="Proteomes" id="UP000295620">
    <property type="component" value="Unassembled WGS sequence"/>
</dbReference>
<dbReference type="PROSITE" id="PS51257">
    <property type="entry name" value="PROKAR_LIPOPROTEIN"/>
    <property type="match status" value="1"/>
</dbReference>
<dbReference type="Pfam" id="PF12706">
    <property type="entry name" value="Lactamase_B_2"/>
    <property type="match status" value="1"/>
</dbReference>
<dbReference type="PANTHER" id="PTHR15032">
    <property type="entry name" value="N-ACYL-PHOSPHATIDYLETHANOLAMINE-HYDROLYZING PHOSPHOLIPASE D"/>
    <property type="match status" value="1"/>
</dbReference>
<dbReference type="PANTHER" id="PTHR15032:SF4">
    <property type="entry name" value="N-ACYL-PHOSPHATIDYLETHANOLAMINE-HYDROLYZING PHOSPHOLIPASE D"/>
    <property type="match status" value="1"/>
</dbReference>
<name>A0A4R6T0L3_9SPHI</name>
<dbReference type="RefSeq" id="WP_208112278.1">
    <property type="nucleotide sequence ID" value="NZ_SNYC01000003.1"/>
</dbReference>
<proteinExistence type="predicted"/>
<accession>A0A4R6T0L3</accession>
<dbReference type="GO" id="GO:0008270">
    <property type="term" value="F:zinc ion binding"/>
    <property type="evidence" value="ECO:0007669"/>
    <property type="project" value="InterPro"/>
</dbReference>
<dbReference type="InterPro" id="IPR036866">
    <property type="entry name" value="RibonucZ/Hydroxyglut_hydro"/>
</dbReference>
<dbReference type="Gene3D" id="3.60.15.10">
    <property type="entry name" value="Ribonuclease Z/Hydroxyacylglutathione hydrolase-like"/>
    <property type="match status" value="1"/>
</dbReference>
<dbReference type="AlphaFoldDB" id="A0A4R6T0L3"/>
<gene>
    <name evidence="2" type="ORF">ATK78_0134</name>
</gene>
<dbReference type="InterPro" id="IPR024884">
    <property type="entry name" value="NAPE-PLD"/>
</dbReference>
<dbReference type="EMBL" id="SNYC01000003">
    <property type="protein sequence ID" value="TDQ11020.1"/>
    <property type="molecule type" value="Genomic_DNA"/>
</dbReference>
<dbReference type="SUPFAM" id="SSF56281">
    <property type="entry name" value="Metallo-hydrolase/oxidoreductase"/>
    <property type="match status" value="1"/>
</dbReference>
<evidence type="ECO:0000259" key="1">
    <source>
        <dbReference type="Pfam" id="PF12706"/>
    </source>
</evidence>
<feature type="domain" description="Metallo-beta-lactamase" evidence="1">
    <location>
        <begin position="127"/>
        <end position="320"/>
    </location>
</feature>
<dbReference type="InterPro" id="IPR001279">
    <property type="entry name" value="Metallo-B-lactamas"/>
</dbReference>
<evidence type="ECO:0000313" key="3">
    <source>
        <dbReference type="Proteomes" id="UP000295620"/>
    </source>
</evidence>